<feature type="region of interest" description="Disordered" evidence="1">
    <location>
        <begin position="1"/>
        <end position="35"/>
    </location>
</feature>
<gene>
    <name evidence="2" type="ORF">F5147DRAFT_726085</name>
</gene>
<name>A0A9P7EUR1_9AGAM</name>
<reference evidence="2" key="1">
    <citation type="journal article" date="2020" name="New Phytol.">
        <title>Comparative genomics reveals dynamic genome evolution in host specialist ectomycorrhizal fungi.</title>
        <authorList>
            <person name="Lofgren L.A."/>
            <person name="Nguyen N.H."/>
            <person name="Vilgalys R."/>
            <person name="Ruytinx J."/>
            <person name="Liao H.L."/>
            <person name="Branco S."/>
            <person name="Kuo A."/>
            <person name="LaButti K."/>
            <person name="Lipzen A."/>
            <person name="Andreopoulos W."/>
            <person name="Pangilinan J."/>
            <person name="Riley R."/>
            <person name="Hundley H."/>
            <person name="Na H."/>
            <person name="Barry K."/>
            <person name="Grigoriev I.V."/>
            <person name="Stajich J.E."/>
            <person name="Kennedy P.G."/>
        </authorList>
    </citation>
    <scope>NUCLEOTIDE SEQUENCE</scope>
    <source>
        <strain evidence="2">FC423</strain>
    </source>
</reference>
<proteinExistence type="predicted"/>
<dbReference type="AlphaFoldDB" id="A0A9P7EUR1"/>
<dbReference type="OrthoDB" id="2756263at2759"/>
<evidence type="ECO:0000313" key="2">
    <source>
        <dbReference type="EMBL" id="KAG2089345.1"/>
    </source>
</evidence>
<keyword evidence="3" id="KW-1185">Reference proteome</keyword>
<protein>
    <submittedName>
        <fullName evidence="2">Uncharacterized protein</fullName>
    </submittedName>
</protein>
<dbReference type="Proteomes" id="UP000823399">
    <property type="component" value="Unassembled WGS sequence"/>
</dbReference>
<comment type="caution">
    <text evidence="2">The sequence shown here is derived from an EMBL/GenBank/DDBJ whole genome shotgun (WGS) entry which is preliminary data.</text>
</comment>
<dbReference type="RefSeq" id="XP_041285879.1">
    <property type="nucleotide sequence ID" value="XM_041439153.1"/>
</dbReference>
<evidence type="ECO:0000256" key="1">
    <source>
        <dbReference type="SAM" id="MobiDB-lite"/>
    </source>
</evidence>
<evidence type="ECO:0000313" key="3">
    <source>
        <dbReference type="Proteomes" id="UP000823399"/>
    </source>
</evidence>
<organism evidence="2 3">
    <name type="scientific">Suillus discolor</name>
    <dbReference type="NCBI Taxonomy" id="1912936"/>
    <lineage>
        <taxon>Eukaryota</taxon>
        <taxon>Fungi</taxon>
        <taxon>Dikarya</taxon>
        <taxon>Basidiomycota</taxon>
        <taxon>Agaricomycotina</taxon>
        <taxon>Agaricomycetes</taxon>
        <taxon>Agaricomycetidae</taxon>
        <taxon>Boletales</taxon>
        <taxon>Suillineae</taxon>
        <taxon>Suillaceae</taxon>
        <taxon>Suillus</taxon>
    </lineage>
</organism>
<dbReference type="GeneID" id="64701412"/>
<dbReference type="EMBL" id="JABBWM010000112">
    <property type="protein sequence ID" value="KAG2089345.1"/>
    <property type="molecule type" value="Genomic_DNA"/>
</dbReference>
<feature type="compositionally biased region" description="Basic residues" evidence="1">
    <location>
        <begin position="1"/>
        <end position="20"/>
    </location>
</feature>
<sequence length="776" mass="88803">MTGSKKKNKGRGKGSGRKKIPNISSSQSKDVDPISCSTLEEDEMTRCDQPPTEGFERCEVHQAQYRTMYKKYKDASKVVDDIESGTLELPTKEQIQCYTDLHLTLNKARLVRKYLESIRVERTGRGIHQRRFFLKIDDGHKARLKFLEKKMSKAVDILGNLQARALDLHIANNPGSEWIKPVQSPNDFDDVPISTEKIIEAAQRTLPDDRKNSTCPLLASKKSTGSPALADEDLIDLEHRALKARILHTIFEMITDPGLFTRLRHEADPDDTDPTFEPDPTVLHNIFQQYARRIMFHDSDFFFKTLDKVSFQDLMLDDDFSIEDAFKFVFLFDRNKLGFGLTWFKDAVLDALMMSKGGNVANFGSLKSRHKVLGGWIYSRTHTHTIPNEAWWYLLEILQPPADVENRFVRLCHKFDDMVNFLSFGAIGMLPPSTFCSKQYDGVDAIVPRKHLSLSGVVITDMVSGPMPPHMTGPIPTTRRGRRPGCIVWCEIEARGYMFGALRNEPDPFNDAFLRELRARPDLFQVVTRSETDPGRQVEVFPADVLPMMRTREFEAPPALSANRPTGSGKWTVSRSAVDVLYGTHCEMPGVRNYPFLGYLQILNSGKNKGWFFRFKNFPVKYIVILDTVPNRHDSVLAMNVAWAALRARGYGEGEYEVLKYARASDKLFQKRAEEILAWTPNNWRWQVNKIVDDVGESTDRPEVMEEGEGAGAQAFRRGIVLECADGELYRVFPIVIMYPPDYPERCVLYLKMGDLLNEFQGFKNYRHQEHGEWER</sequence>
<accession>A0A9P7EUR1</accession>